<dbReference type="InterPro" id="IPR004014">
    <property type="entry name" value="ATPase_P-typ_cation-transptr_N"/>
</dbReference>
<feature type="transmembrane region" description="Helical" evidence="20">
    <location>
        <begin position="780"/>
        <end position="800"/>
    </location>
</feature>
<evidence type="ECO:0000256" key="14">
    <source>
        <dbReference type="ARBA" id="ARBA00022989"/>
    </source>
</evidence>
<dbReference type="SFLD" id="SFLDF00027">
    <property type="entry name" value="p-type_atpase"/>
    <property type="match status" value="1"/>
</dbReference>
<dbReference type="SMART" id="SM00831">
    <property type="entry name" value="Cation_ATPase_N"/>
    <property type="match status" value="1"/>
</dbReference>
<feature type="region of interest" description="Disordered" evidence="19">
    <location>
        <begin position="894"/>
        <end position="915"/>
    </location>
</feature>
<comment type="similarity">
    <text evidence="3">Belongs to the cation transport ATPase (P-type) (TC 3.A.3) family. Type IIIB subfamily.</text>
</comment>
<dbReference type="GO" id="GO:0005886">
    <property type="term" value="C:plasma membrane"/>
    <property type="evidence" value="ECO:0007669"/>
    <property type="project" value="UniProtKB-SubCell"/>
</dbReference>
<dbReference type="InterPro" id="IPR008250">
    <property type="entry name" value="ATPase_P-typ_transduc_dom_A_sf"/>
</dbReference>
<keyword evidence="10" id="KW-0547">Nucleotide-binding</keyword>
<proteinExistence type="inferred from homology"/>
<keyword evidence="13" id="KW-1278">Translocase</keyword>
<dbReference type="NCBIfam" id="TIGR01524">
    <property type="entry name" value="ATPase-IIIB_Mg"/>
    <property type="match status" value="1"/>
</dbReference>
<dbReference type="InterPro" id="IPR036412">
    <property type="entry name" value="HAD-like_sf"/>
</dbReference>
<evidence type="ECO:0000313" key="23">
    <source>
        <dbReference type="Proteomes" id="UP000386847"/>
    </source>
</evidence>
<evidence type="ECO:0000256" key="10">
    <source>
        <dbReference type="ARBA" id="ARBA00022741"/>
    </source>
</evidence>
<reference evidence="22 23" key="1">
    <citation type="submission" date="2019-10" db="EMBL/GenBank/DDBJ databases">
        <title>Genomic analysis of Raineyella sp. CBA3103.</title>
        <authorList>
            <person name="Roh S.W."/>
        </authorList>
    </citation>
    <scope>NUCLEOTIDE SEQUENCE [LARGE SCALE GENOMIC DNA]</scope>
    <source>
        <strain evidence="22 23">CBA3103</strain>
    </source>
</reference>
<evidence type="ECO:0000256" key="15">
    <source>
        <dbReference type="ARBA" id="ARBA00023136"/>
    </source>
</evidence>
<evidence type="ECO:0000256" key="1">
    <source>
        <dbReference type="ARBA" id="ARBA00003954"/>
    </source>
</evidence>
<dbReference type="InterPro" id="IPR006068">
    <property type="entry name" value="ATPase_P-typ_cation-transptr_C"/>
</dbReference>
<dbReference type="SUPFAM" id="SSF56784">
    <property type="entry name" value="HAD-like"/>
    <property type="match status" value="1"/>
</dbReference>
<dbReference type="Gene3D" id="2.70.150.10">
    <property type="entry name" value="Calcium-transporting ATPase, cytoplasmic transduction domain A"/>
    <property type="match status" value="1"/>
</dbReference>
<keyword evidence="23" id="KW-1185">Reference proteome</keyword>
<comment type="catalytic activity">
    <reaction evidence="18">
        <text>ATP + H2O = ADP + phosphate + H(+)</text>
        <dbReference type="Rhea" id="RHEA:13065"/>
        <dbReference type="ChEBI" id="CHEBI:15377"/>
        <dbReference type="ChEBI" id="CHEBI:15378"/>
        <dbReference type="ChEBI" id="CHEBI:30616"/>
        <dbReference type="ChEBI" id="CHEBI:43474"/>
        <dbReference type="ChEBI" id="CHEBI:456216"/>
    </reaction>
</comment>
<keyword evidence="12" id="KW-0460">Magnesium</keyword>
<dbReference type="SFLD" id="SFLDG00002">
    <property type="entry name" value="C1.7:_P-type_atpase_like"/>
    <property type="match status" value="1"/>
</dbReference>
<dbReference type="PRINTS" id="PR01836">
    <property type="entry name" value="MGATPASE"/>
</dbReference>
<dbReference type="PANTHER" id="PTHR42861">
    <property type="entry name" value="CALCIUM-TRANSPORTING ATPASE"/>
    <property type="match status" value="1"/>
</dbReference>
<dbReference type="EC" id="7.2.2.14" evidence="4"/>
<dbReference type="Gene3D" id="1.20.1110.10">
    <property type="entry name" value="Calcium-transporting ATPase, transmembrane domain"/>
    <property type="match status" value="1"/>
</dbReference>
<feature type="domain" description="Cation-transporting P-type ATPase N-terminal" evidence="21">
    <location>
        <begin position="46"/>
        <end position="119"/>
    </location>
</feature>
<sequence length="915" mass="97143">MKYLAGPHEPKIPRAVAGRNGAVRRRREAPDPIIPVAIRQSDALGEASAAGAEEVLASLGVSMVKGLSSAEITERRARWGPNAVATHRAHVGQVLWRQVRSPLLLLLLVTAAASSFLGEHSDAVIIGVIVGLSVGLGFVNEYRAERAAAAMHAKIRHTTVVRRDGVLSEVDVTDLVPGDLVTVKMGDVVPADLRLVETSDLACIESILTGEGLPADKSTTPVPAGTALAELTDCALMGTVVSSGEGRGVVVATGSRAVFGRIAAGLSAAEVETGFQKGLRRFSMFLVEVGGVLTALVFVINVLGHKPLLDALMFSLAIAVGITPQLLPAVVSTSLAAGSRHLARVKVLVKRLVCIEDLGDMALLLTDKTGTLTEGRIRFIRQRACSGVDETALTRLALLATESDVSAGRPVGGNPLDQALWDGVPGDVTNLAGWMKGDLVPFDHRRRMTSAVVRDPGGAGLLVTKGAPEAVLDRCREVPEDLRRAVEEEFAQGNRVVAVASKRWDLARAPRADDEHGLSPAGLLVFLDPPKAGVGASLGRLRELGVDVKIVTGDNPVVALKVCRDIGLTDGTAITGPELAGLSDDELAARMPGITVFARVSPEDKARIVHVGRSRTGGVGFLGDGVNDAPALHAADVGISVDTATDVAKDAADVILLEKDLDVLADGVTEGRRIFANTIKYVMMGTSSNFGNMFSAAGGSTFLRFLPMLPGQILLNNLLYDAGQLAIPTDHVDEERLHRPSHWDIGFIRRFMLVFGPLSSLFDFATFALMLGLFHAGESLFQTGWFVESLATQALIIFVIRTHRVPFLRSRPSLALTVTSLAVVLVGAVLPATPVARLLGFTPLPVAYFGMLVGLVVTYLVLVELGKYWFYRVAAMPTPAQAPKGAVVRPHARRVHRRAAPFHVSPSRSGRPRTR</sequence>
<dbReference type="Pfam" id="PF00689">
    <property type="entry name" value="Cation_ATPase_C"/>
    <property type="match status" value="1"/>
</dbReference>
<dbReference type="InterPro" id="IPR044492">
    <property type="entry name" value="P_typ_ATPase_HD_dom"/>
</dbReference>
<evidence type="ECO:0000256" key="2">
    <source>
        <dbReference type="ARBA" id="ARBA00004429"/>
    </source>
</evidence>
<evidence type="ECO:0000256" key="11">
    <source>
        <dbReference type="ARBA" id="ARBA00022840"/>
    </source>
</evidence>
<dbReference type="Pfam" id="PF00690">
    <property type="entry name" value="Cation_ATPase_N"/>
    <property type="match status" value="1"/>
</dbReference>
<dbReference type="Pfam" id="PF00702">
    <property type="entry name" value="Hydrolase"/>
    <property type="match status" value="1"/>
</dbReference>
<dbReference type="EMBL" id="CP045725">
    <property type="protein sequence ID" value="QGF22641.1"/>
    <property type="molecule type" value="Genomic_DNA"/>
</dbReference>
<feature type="transmembrane region" description="Helical" evidence="20">
    <location>
        <begin position="812"/>
        <end position="832"/>
    </location>
</feature>
<evidence type="ECO:0000256" key="17">
    <source>
        <dbReference type="ARBA" id="ARBA00047295"/>
    </source>
</evidence>
<evidence type="ECO:0000256" key="20">
    <source>
        <dbReference type="SAM" id="Phobius"/>
    </source>
</evidence>
<keyword evidence="8" id="KW-0597">Phosphoprotein</keyword>
<dbReference type="InterPro" id="IPR001757">
    <property type="entry name" value="P_typ_ATPase"/>
</dbReference>
<evidence type="ECO:0000256" key="13">
    <source>
        <dbReference type="ARBA" id="ARBA00022967"/>
    </source>
</evidence>
<evidence type="ECO:0000256" key="3">
    <source>
        <dbReference type="ARBA" id="ARBA00008746"/>
    </source>
</evidence>
<evidence type="ECO:0000259" key="21">
    <source>
        <dbReference type="SMART" id="SM00831"/>
    </source>
</evidence>
<evidence type="ECO:0000313" key="22">
    <source>
        <dbReference type="EMBL" id="QGF22641.1"/>
    </source>
</evidence>
<dbReference type="SFLD" id="SFLDS00003">
    <property type="entry name" value="Haloacid_Dehalogenase"/>
    <property type="match status" value="1"/>
</dbReference>
<evidence type="ECO:0000256" key="6">
    <source>
        <dbReference type="ARBA" id="ARBA00022475"/>
    </source>
</evidence>
<keyword evidence="15 20" id="KW-0472">Membrane</keyword>
<dbReference type="Gene3D" id="3.40.1110.10">
    <property type="entry name" value="Calcium-transporting ATPase, cytoplasmic domain N"/>
    <property type="match status" value="1"/>
</dbReference>
<dbReference type="SUPFAM" id="SSF81665">
    <property type="entry name" value="Calcium ATPase, transmembrane domain M"/>
    <property type="match status" value="1"/>
</dbReference>
<dbReference type="KEGG" id="rain:Rai3103_01930"/>
<dbReference type="GO" id="GO:0015444">
    <property type="term" value="F:P-type magnesium transporter activity"/>
    <property type="evidence" value="ECO:0007669"/>
    <property type="project" value="UniProtKB-EC"/>
</dbReference>
<dbReference type="InterPro" id="IPR023298">
    <property type="entry name" value="ATPase_P-typ_TM_dom_sf"/>
</dbReference>
<gene>
    <name evidence="22" type="primary">mgtA</name>
    <name evidence="22" type="ORF">Rai3103_01930</name>
</gene>
<dbReference type="InterPro" id="IPR006415">
    <property type="entry name" value="P-type_ATPase_IIIB"/>
</dbReference>
<feature type="transmembrane region" description="Helical" evidence="20">
    <location>
        <begin position="751"/>
        <end position="774"/>
    </location>
</feature>
<evidence type="ECO:0000256" key="18">
    <source>
        <dbReference type="ARBA" id="ARBA00049360"/>
    </source>
</evidence>
<evidence type="ECO:0000256" key="5">
    <source>
        <dbReference type="ARBA" id="ARBA00013555"/>
    </source>
</evidence>
<dbReference type="Gene3D" id="3.40.50.1000">
    <property type="entry name" value="HAD superfamily/HAD-like"/>
    <property type="match status" value="1"/>
</dbReference>
<organism evidence="22 23">
    <name type="scientific">Raineyella fluvialis</name>
    <dbReference type="NCBI Taxonomy" id="2662261"/>
    <lineage>
        <taxon>Bacteria</taxon>
        <taxon>Bacillati</taxon>
        <taxon>Actinomycetota</taxon>
        <taxon>Actinomycetes</taxon>
        <taxon>Propionibacteriales</taxon>
        <taxon>Propionibacteriaceae</taxon>
        <taxon>Raineyella</taxon>
    </lineage>
</organism>
<keyword evidence="11" id="KW-0067">ATP-binding</keyword>
<keyword evidence="14 20" id="KW-1133">Transmembrane helix</keyword>
<feature type="transmembrane region" description="Helical" evidence="20">
    <location>
        <begin position="285"/>
        <end position="305"/>
    </location>
</feature>
<dbReference type="InterPro" id="IPR023299">
    <property type="entry name" value="ATPase_P-typ_cyto_dom_N"/>
</dbReference>
<feature type="transmembrane region" description="Helical" evidence="20">
    <location>
        <begin position="123"/>
        <end position="142"/>
    </location>
</feature>
<keyword evidence="6" id="KW-1003">Cell membrane</keyword>
<comment type="catalytic activity">
    <reaction evidence="17">
        <text>Mg(2+)(out) + ATP + H2O = Mg(2+)(in) + ADP + phosphate + H(+)</text>
        <dbReference type="Rhea" id="RHEA:10260"/>
        <dbReference type="ChEBI" id="CHEBI:15377"/>
        <dbReference type="ChEBI" id="CHEBI:15378"/>
        <dbReference type="ChEBI" id="CHEBI:18420"/>
        <dbReference type="ChEBI" id="CHEBI:30616"/>
        <dbReference type="ChEBI" id="CHEBI:43474"/>
        <dbReference type="ChEBI" id="CHEBI:456216"/>
        <dbReference type="EC" id="7.2.2.14"/>
    </reaction>
</comment>
<dbReference type="InterPro" id="IPR018303">
    <property type="entry name" value="ATPase_P-typ_P_site"/>
</dbReference>
<comment type="subcellular location">
    <subcellularLocation>
        <location evidence="2">Cell inner membrane</location>
        <topology evidence="2">Multi-pass membrane protein</topology>
    </subcellularLocation>
</comment>
<name>A0A5Q2F864_9ACTN</name>
<evidence type="ECO:0000256" key="19">
    <source>
        <dbReference type="SAM" id="MobiDB-lite"/>
    </source>
</evidence>
<evidence type="ECO:0000256" key="9">
    <source>
        <dbReference type="ARBA" id="ARBA00022692"/>
    </source>
</evidence>
<keyword evidence="7" id="KW-0997">Cell inner membrane</keyword>
<dbReference type="Proteomes" id="UP000386847">
    <property type="component" value="Chromosome"/>
</dbReference>
<dbReference type="InterPro" id="IPR023214">
    <property type="entry name" value="HAD_sf"/>
</dbReference>
<evidence type="ECO:0000256" key="4">
    <source>
        <dbReference type="ARBA" id="ARBA00012786"/>
    </source>
</evidence>
<dbReference type="InterPro" id="IPR059000">
    <property type="entry name" value="ATPase_P-type_domA"/>
</dbReference>
<dbReference type="AlphaFoldDB" id="A0A5Q2F864"/>
<evidence type="ECO:0000256" key="8">
    <source>
        <dbReference type="ARBA" id="ARBA00022553"/>
    </source>
</evidence>
<evidence type="ECO:0000256" key="16">
    <source>
        <dbReference type="ARBA" id="ARBA00029806"/>
    </source>
</evidence>
<dbReference type="Pfam" id="PF00122">
    <property type="entry name" value="E1-E2_ATPase"/>
    <property type="match status" value="1"/>
</dbReference>
<dbReference type="NCBIfam" id="TIGR01494">
    <property type="entry name" value="ATPase_P-type"/>
    <property type="match status" value="2"/>
</dbReference>
<dbReference type="GO" id="GO:0005524">
    <property type="term" value="F:ATP binding"/>
    <property type="evidence" value="ECO:0007669"/>
    <property type="project" value="UniProtKB-KW"/>
</dbReference>
<protein>
    <recommendedName>
        <fullName evidence="5">Magnesium-transporting ATPase, P-type 1</fullName>
        <ecNumber evidence="4">7.2.2.14</ecNumber>
    </recommendedName>
    <alternativeName>
        <fullName evidence="16">Mg(2+) transport ATPase, P-type 1</fullName>
    </alternativeName>
</protein>
<feature type="transmembrane region" description="Helical" evidence="20">
    <location>
        <begin position="99"/>
        <end position="117"/>
    </location>
</feature>
<dbReference type="PROSITE" id="PS00154">
    <property type="entry name" value="ATPASE_E1_E2"/>
    <property type="match status" value="1"/>
</dbReference>
<evidence type="ECO:0000256" key="7">
    <source>
        <dbReference type="ARBA" id="ARBA00022519"/>
    </source>
</evidence>
<feature type="transmembrane region" description="Helical" evidence="20">
    <location>
        <begin position="844"/>
        <end position="862"/>
    </location>
</feature>
<comment type="function">
    <text evidence="1">Mediates magnesium influx to the cytosol.</text>
</comment>
<dbReference type="GO" id="GO:0016887">
    <property type="term" value="F:ATP hydrolysis activity"/>
    <property type="evidence" value="ECO:0007669"/>
    <property type="project" value="InterPro"/>
</dbReference>
<feature type="transmembrane region" description="Helical" evidence="20">
    <location>
        <begin position="311"/>
        <end position="337"/>
    </location>
</feature>
<accession>A0A5Q2F864</accession>
<keyword evidence="9 20" id="KW-0812">Transmembrane</keyword>
<dbReference type="SUPFAM" id="SSF81653">
    <property type="entry name" value="Calcium ATPase, transduction domain A"/>
    <property type="match status" value="1"/>
</dbReference>
<evidence type="ECO:0000256" key="12">
    <source>
        <dbReference type="ARBA" id="ARBA00022842"/>
    </source>
</evidence>